<gene>
    <name evidence="1" type="ORF">GXP70_23350</name>
</gene>
<dbReference type="SUPFAM" id="SSF50475">
    <property type="entry name" value="FMN-binding split barrel"/>
    <property type="match status" value="1"/>
</dbReference>
<dbReference type="EMBL" id="CP048209">
    <property type="protein sequence ID" value="QHT62624.1"/>
    <property type="molecule type" value="Genomic_DNA"/>
</dbReference>
<dbReference type="InterPro" id="IPR024747">
    <property type="entry name" value="Pyridox_Oxase-rel"/>
</dbReference>
<accession>A0A6C0G539</accession>
<dbReference type="Proteomes" id="UP000476064">
    <property type="component" value="Chromosome"/>
</dbReference>
<dbReference type="AlphaFoldDB" id="A0A6C0G539"/>
<reference evidence="1 2" key="1">
    <citation type="submission" date="2020-01" db="EMBL/GenBank/DDBJ databases">
        <title>Paenibacillus sp. nov., isolated from tomato rhizosphere.</title>
        <authorList>
            <person name="Weon H.-Y."/>
            <person name="Lee S.A."/>
        </authorList>
    </citation>
    <scope>NUCLEOTIDE SEQUENCE [LARGE SCALE GENOMIC DNA]</scope>
    <source>
        <strain evidence="1 2">12200R-189</strain>
    </source>
</reference>
<dbReference type="KEGG" id="plyc:GXP70_23350"/>
<dbReference type="InterPro" id="IPR012349">
    <property type="entry name" value="Split_barrel_FMN-bd"/>
</dbReference>
<protein>
    <submittedName>
        <fullName evidence="1">Pyridoxamine 5'-phosphate oxidase family protein</fullName>
    </submittedName>
</protein>
<keyword evidence="2" id="KW-1185">Reference proteome</keyword>
<dbReference type="Pfam" id="PF12900">
    <property type="entry name" value="Pyridox_ox_2"/>
    <property type="match status" value="1"/>
</dbReference>
<sequence length="212" mass="23421">MRRAEFEVNADANPEEITRFMEEMSFGFLGTVAADGSPSMTPLNFVYVDGSIYFHGSRIGEKMTQLKANERVTFMAAKEYAIIPSYFSDPLLACPATAYFKSVRVDGHAVVVDDPREKAAALEALMRKLQPEGGYKTIDASDPDYIPRLKGVAVVRIDADRVSGKFKFGQNLKQAERDSITTQLADRGLPMDADTIALMKQFCPHAQKPVGD</sequence>
<dbReference type="PANTHER" id="PTHR34071">
    <property type="entry name" value="5-NITROIMIDAZOLE ANTIBIOTICS RESISTANCE PROTEIN, NIMA-FAMILY-RELATED PROTEIN-RELATED"/>
    <property type="match status" value="1"/>
</dbReference>
<dbReference type="RefSeq" id="WP_162359056.1">
    <property type="nucleotide sequence ID" value="NZ_CP048209.1"/>
</dbReference>
<dbReference type="Gene3D" id="2.30.110.10">
    <property type="entry name" value="Electron Transport, Fmn-binding Protein, Chain A"/>
    <property type="match status" value="1"/>
</dbReference>
<proteinExistence type="predicted"/>
<evidence type="ECO:0000313" key="1">
    <source>
        <dbReference type="EMBL" id="QHT62624.1"/>
    </source>
</evidence>
<evidence type="ECO:0000313" key="2">
    <source>
        <dbReference type="Proteomes" id="UP000476064"/>
    </source>
</evidence>
<dbReference type="PANTHER" id="PTHR34071:SF2">
    <property type="entry name" value="FLAVIN-NUCLEOTIDE-BINDING PROTEIN"/>
    <property type="match status" value="1"/>
</dbReference>
<organism evidence="1 2">
    <name type="scientific">Paenibacillus lycopersici</name>
    <dbReference type="NCBI Taxonomy" id="2704462"/>
    <lineage>
        <taxon>Bacteria</taxon>
        <taxon>Bacillati</taxon>
        <taxon>Bacillota</taxon>
        <taxon>Bacilli</taxon>
        <taxon>Bacillales</taxon>
        <taxon>Paenibacillaceae</taxon>
        <taxon>Paenibacillus</taxon>
    </lineage>
</organism>
<name>A0A6C0G539_9BACL</name>